<dbReference type="RefSeq" id="WP_160888277.1">
    <property type="nucleotide sequence ID" value="NZ_WURB01000038.1"/>
</dbReference>
<dbReference type="InterPro" id="IPR047197">
    <property type="entry name" value="THYN1-like_EVE"/>
</dbReference>
<accession>A0A7X3SRF1</accession>
<feature type="domain" description="EVE" evidence="1">
    <location>
        <begin position="2"/>
        <end position="134"/>
    </location>
</feature>
<keyword evidence="3" id="KW-1185">Reference proteome</keyword>
<organism evidence="2 3">
    <name type="scientific">Microvirga makkahensis</name>
    <dbReference type="NCBI Taxonomy" id="1128670"/>
    <lineage>
        <taxon>Bacteria</taxon>
        <taxon>Pseudomonadati</taxon>
        <taxon>Pseudomonadota</taxon>
        <taxon>Alphaproteobacteria</taxon>
        <taxon>Hyphomicrobiales</taxon>
        <taxon>Methylobacteriaceae</taxon>
        <taxon>Microvirga</taxon>
    </lineage>
</organism>
<evidence type="ECO:0000313" key="2">
    <source>
        <dbReference type="EMBL" id="MXQ14556.1"/>
    </source>
</evidence>
<dbReference type="OrthoDB" id="9791347at2"/>
<dbReference type="InterPro" id="IPR052181">
    <property type="entry name" value="5hmC_binding"/>
</dbReference>
<dbReference type="Gene3D" id="3.10.590.10">
    <property type="entry name" value="ph1033 like domains"/>
    <property type="match status" value="1"/>
</dbReference>
<dbReference type="Proteomes" id="UP000436483">
    <property type="component" value="Unassembled WGS sequence"/>
</dbReference>
<sequence>MAHWLYKSEPSVWSWDQQVAQGDKGTFWNGVRNHVAKQNLMAMRLGEQGFFYHSNEGKAVVGIVEVIKEYYPDHTDETGRFGMVDVKAVKPFKRPVTLDEIKRQPGLEKMILVNNSRLSVQPVTDEEWAIVCRMGGL</sequence>
<dbReference type="CDD" id="cd21133">
    <property type="entry name" value="EVE"/>
    <property type="match status" value="1"/>
</dbReference>
<dbReference type="SUPFAM" id="SSF88697">
    <property type="entry name" value="PUA domain-like"/>
    <property type="match status" value="1"/>
</dbReference>
<dbReference type="AlphaFoldDB" id="A0A7X3SRF1"/>
<comment type="caution">
    <text evidence="2">The sequence shown here is derived from an EMBL/GenBank/DDBJ whole genome shotgun (WGS) entry which is preliminary data.</text>
</comment>
<reference evidence="2 3" key="2">
    <citation type="submission" date="2020-01" db="EMBL/GenBank/DDBJ databases">
        <title>Microvirga sp. nov., an arsenate reduction bacterium isolated from Tibet hotspring sediments.</title>
        <authorList>
            <person name="Xian W.-D."/>
            <person name="Li W.-J."/>
        </authorList>
    </citation>
    <scope>NUCLEOTIDE SEQUENCE [LARGE SCALE GENOMIC DNA]</scope>
    <source>
        <strain evidence="2 3">KCTC 23863</strain>
    </source>
</reference>
<proteinExistence type="predicted"/>
<dbReference type="PANTHER" id="PTHR14087:SF7">
    <property type="entry name" value="THYMOCYTE NUCLEAR PROTEIN 1"/>
    <property type="match status" value="1"/>
</dbReference>
<name>A0A7X3SRF1_9HYPH</name>
<gene>
    <name evidence="2" type="ORF">GR328_24525</name>
</gene>
<dbReference type="InterPro" id="IPR002740">
    <property type="entry name" value="EVE_domain"/>
</dbReference>
<dbReference type="EMBL" id="WURB01000038">
    <property type="protein sequence ID" value="MXQ14556.1"/>
    <property type="molecule type" value="Genomic_DNA"/>
</dbReference>
<evidence type="ECO:0000259" key="1">
    <source>
        <dbReference type="Pfam" id="PF01878"/>
    </source>
</evidence>
<evidence type="ECO:0000313" key="3">
    <source>
        <dbReference type="Proteomes" id="UP000436483"/>
    </source>
</evidence>
<protein>
    <submittedName>
        <fullName evidence="2">EVE domain-containing protein</fullName>
    </submittedName>
</protein>
<dbReference type="PANTHER" id="PTHR14087">
    <property type="entry name" value="THYMOCYTE NUCLEAR PROTEIN 1"/>
    <property type="match status" value="1"/>
</dbReference>
<dbReference type="InterPro" id="IPR015947">
    <property type="entry name" value="PUA-like_sf"/>
</dbReference>
<reference evidence="2 3" key="1">
    <citation type="submission" date="2019-12" db="EMBL/GenBank/DDBJ databases">
        <authorList>
            <person name="Yuan C.-G."/>
        </authorList>
    </citation>
    <scope>NUCLEOTIDE SEQUENCE [LARGE SCALE GENOMIC DNA]</scope>
    <source>
        <strain evidence="2 3">KCTC 23863</strain>
    </source>
</reference>
<dbReference type="Pfam" id="PF01878">
    <property type="entry name" value="EVE"/>
    <property type="match status" value="1"/>
</dbReference>